<comment type="caution">
    <text evidence="2">The sequence shown here is derived from an EMBL/GenBank/DDBJ whole genome shotgun (WGS) entry which is preliminary data.</text>
</comment>
<gene>
    <name evidence="2" type="ORF">S03H2_19709</name>
</gene>
<evidence type="ECO:0000259" key="1">
    <source>
        <dbReference type="PROSITE" id="PS50075"/>
    </source>
</evidence>
<organism evidence="2">
    <name type="scientific">marine sediment metagenome</name>
    <dbReference type="NCBI Taxonomy" id="412755"/>
    <lineage>
        <taxon>unclassified sequences</taxon>
        <taxon>metagenomes</taxon>
        <taxon>ecological metagenomes</taxon>
    </lineage>
</organism>
<name>X1GGF6_9ZZZZ</name>
<dbReference type="Pfam" id="PF00550">
    <property type="entry name" value="PP-binding"/>
    <property type="match status" value="1"/>
</dbReference>
<dbReference type="Gene3D" id="1.10.1200.10">
    <property type="entry name" value="ACP-like"/>
    <property type="match status" value="1"/>
</dbReference>
<proteinExistence type="predicted"/>
<feature type="domain" description="Carrier" evidence="1">
    <location>
        <begin position="1"/>
        <end position="75"/>
    </location>
</feature>
<accession>X1GGF6</accession>
<dbReference type="AlphaFoldDB" id="X1GGF6"/>
<evidence type="ECO:0000313" key="2">
    <source>
        <dbReference type="EMBL" id="GAH32098.1"/>
    </source>
</evidence>
<dbReference type="SUPFAM" id="SSF47336">
    <property type="entry name" value="ACP-like"/>
    <property type="match status" value="1"/>
</dbReference>
<sequence>MNKQEFLRELEQMMEMDSGSLTGEEALTDLPEWDSLQILEFLVLVEEKFSVVIDGVDVMEAKTVNDLLALVDTHIQG</sequence>
<dbReference type="InterPro" id="IPR036736">
    <property type="entry name" value="ACP-like_sf"/>
</dbReference>
<protein>
    <recommendedName>
        <fullName evidence="1">Carrier domain-containing protein</fullName>
    </recommendedName>
</protein>
<dbReference type="PROSITE" id="PS50075">
    <property type="entry name" value="CARRIER"/>
    <property type="match status" value="1"/>
</dbReference>
<reference evidence="2" key="1">
    <citation type="journal article" date="2014" name="Front. Microbiol.">
        <title>High frequency of phylogenetically diverse reductive dehalogenase-homologous genes in deep subseafloor sedimentary metagenomes.</title>
        <authorList>
            <person name="Kawai M."/>
            <person name="Futagami T."/>
            <person name="Toyoda A."/>
            <person name="Takaki Y."/>
            <person name="Nishi S."/>
            <person name="Hori S."/>
            <person name="Arai W."/>
            <person name="Tsubouchi T."/>
            <person name="Morono Y."/>
            <person name="Uchiyama I."/>
            <person name="Ito T."/>
            <person name="Fujiyama A."/>
            <person name="Inagaki F."/>
            <person name="Takami H."/>
        </authorList>
    </citation>
    <scope>NUCLEOTIDE SEQUENCE</scope>
    <source>
        <strain evidence="2">Expedition CK06-06</strain>
    </source>
</reference>
<dbReference type="EMBL" id="BARU01010321">
    <property type="protein sequence ID" value="GAH32098.1"/>
    <property type="molecule type" value="Genomic_DNA"/>
</dbReference>
<dbReference type="InterPro" id="IPR009081">
    <property type="entry name" value="PP-bd_ACP"/>
</dbReference>